<reference evidence="1" key="1">
    <citation type="journal article" date="2021" name="Nat. Commun.">
        <title>Genetic determinants of endophytism in the Arabidopsis root mycobiome.</title>
        <authorList>
            <person name="Mesny F."/>
            <person name="Miyauchi S."/>
            <person name="Thiergart T."/>
            <person name="Pickel B."/>
            <person name="Atanasova L."/>
            <person name="Karlsson M."/>
            <person name="Huettel B."/>
            <person name="Barry K.W."/>
            <person name="Haridas S."/>
            <person name="Chen C."/>
            <person name="Bauer D."/>
            <person name="Andreopoulos W."/>
            <person name="Pangilinan J."/>
            <person name="LaButti K."/>
            <person name="Riley R."/>
            <person name="Lipzen A."/>
            <person name="Clum A."/>
            <person name="Drula E."/>
            <person name="Henrissat B."/>
            <person name="Kohler A."/>
            <person name="Grigoriev I.V."/>
            <person name="Martin F.M."/>
            <person name="Hacquard S."/>
        </authorList>
    </citation>
    <scope>NUCLEOTIDE SEQUENCE</scope>
    <source>
        <strain evidence="1">FSSC 5 MPI-SDFR-AT-0091</strain>
    </source>
</reference>
<accession>A0A9P9HC34</accession>
<sequence>MPSLEVNGPELQALDAIRSFIVPLIDSSIAEGIKNAKSLAVQNSLGLLRFELHSLTFWITKGHELKDQEYEAFLQDLQPVLQLLEDFIHPQAAGLSKGGIPDPTSSNERRRYPKLHAIIQKASQSKDQLDLKAAIILPDSGDAATAACEIVTKFNANNQDETMATTASQSVPRRTRSRRIFIPNTLVYGNLGYAHVCSKPGLITLVPLVVTITMLECFKLVQLN</sequence>
<evidence type="ECO:0000313" key="2">
    <source>
        <dbReference type="Proteomes" id="UP000736672"/>
    </source>
</evidence>
<gene>
    <name evidence="1" type="ORF">B0J15DRAFT_549160</name>
</gene>
<dbReference type="OrthoDB" id="10472724at2759"/>
<keyword evidence="2" id="KW-1185">Reference proteome</keyword>
<proteinExistence type="predicted"/>
<dbReference type="EMBL" id="JAGTJS010000010">
    <property type="protein sequence ID" value="KAH7254600.1"/>
    <property type="molecule type" value="Genomic_DNA"/>
</dbReference>
<dbReference type="Proteomes" id="UP000736672">
    <property type="component" value="Unassembled WGS sequence"/>
</dbReference>
<protein>
    <submittedName>
        <fullName evidence="1">Uncharacterized protein</fullName>
    </submittedName>
</protein>
<dbReference type="AlphaFoldDB" id="A0A9P9HC34"/>
<organism evidence="1 2">
    <name type="scientific">Fusarium solani</name>
    <name type="common">Filamentous fungus</name>
    <dbReference type="NCBI Taxonomy" id="169388"/>
    <lineage>
        <taxon>Eukaryota</taxon>
        <taxon>Fungi</taxon>
        <taxon>Dikarya</taxon>
        <taxon>Ascomycota</taxon>
        <taxon>Pezizomycotina</taxon>
        <taxon>Sordariomycetes</taxon>
        <taxon>Hypocreomycetidae</taxon>
        <taxon>Hypocreales</taxon>
        <taxon>Nectriaceae</taxon>
        <taxon>Fusarium</taxon>
        <taxon>Fusarium solani species complex</taxon>
    </lineage>
</organism>
<evidence type="ECO:0000313" key="1">
    <source>
        <dbReference type="EMBL" id="KAH7254600.1"/>
    </source>
</evidence>
<comment type="caution">
    <text evidence="1">The sequence shown here is derived from an EMBL/GenBank/DDBJ whole genome shotgun (WGS) entry which is preliminary data.</text>
</comment>
<name>A0A9P9HC34_FUSSL</name>